<sequence>MNPEFLPDCSNCAALCCLALAFDADEMFGHDKPAGLPCHNLDGFSCSIHADLADRGYRGCVAFDCLGAGQRVTALFSEDWQKRPKLTAPMMEAFRQMRAVQSLHQMLLTAGALPLPDDTRAELRDRIADLEVAKTGLAALARFDPAEAKRWLKSLAPLLRPAG</sequence>
<dbReference type="STRING" id="1758178.GCA_001550095_01188"/>
<organism evidence="1 2">
    <name type="scientific">Celeribacter ethanolicus</name>
    <dbReference type="NCBI Taxonomy" id="1758178"/>
    <lineage>
        <taxon>Bacteria</taxon>
        <taxon>Pseudomonadati</taxon>
        <taxon>Pseudomonadota</taxon>
        <taxon>Alphaproteobacteria</taxon>
        <taxon>Rhodobacterales</taxon>
        <taxon>Roseobacteraceae</taxon>
        <taxon>Celeribacter</taxon>
    </lineage>
</organism>
<dbReference type="EMBL" id="CP022196">
    <property type="protein sequence ID" value="ATG49075.1"/>
    <property type="molecule type" value="Genomic_DNA"/>
</dbReference>
<dbReference type="KEGG" id="ceh:CEW89_16780"/>
<protein>
    <recommendedName>
        <fullName evidence="3">Pentapeptide repeat-containing protein</fullName>
    </recommendedName>
</protein>
<dbReference type="RefSeq" id="WP_096806666.1">
    <property type="nucleotide sequence ID" value="NZ_CP022196.1"/>
</dbReference>
<dbReference type="OrthoDB" id="154708at2"/>
<evidence type="ECO:0000313" key="1">
    <source>
        <dbReference type="EMBL" id="ATG49075.1"/>
    </source>
</evidence>
<evidence type="ECO:0008006" key="3">
    <source>
        <dbReference type="Google" id="ProtNLM"/>
    </source>
</evidence>
<keyword evidence="2" id="KW-1185">Reference proteome</keyword>
<dbReference type="Proteomes" id="UP000217935">
    <property type="component" value="Chromosome"/>
</dbReference>
<proteinExistence type="predicted"/>
<gene>
    <name evidence="1" type="ORF">CEW89_16780</name>
</gene>
<dbReference type="AlphaFoldDB" id="A0A291GFU8"/>
<name>A0A291GFU8_9RHOB</name>
<evidence type="ECO:0000313" key="2">
    <source>
        <dbReference type="Proteomes" id="UP000217935"/>
    </source>
</evidence>
<reference evidence="1 2" key="1">
    <citation type="submission" date="2017-06" db="EMBL/GenBank/DDBJ databases">
        <title>Celeribacter sp. TSPH2 complete genome sequence.</title>
        <authorList>
            <person name="Woo J.-H."/>
            <person name="Kim H.-S."/>
        </authorList>
    </citation>
    <scope>NUCLEOTIDE SEQUENCE [LARGE SCALE GENOMIC DNA]</scope>
    <source>
        <strain evidence="1 2">TSPH2</strain>
    </source>
</reference>
<accession>A0A291GFU8</accession>